<dbReference type="EMBL" id="FLDK01000005">
    <property type="protein sequence ID" value="SBH13944.1"/>
    <property type="molecule type" value="Genomic_DNA"/>
</dbReference>
<keyword evidence="7" id="KW-0732">Signal</keyword>
<feature type="domain" description="PapC-like C-terminal" evidence="11">
    <location>
        <begin position="795"/>
        <end position="864"/>
    </location>
</feature>
<dbReference type="GO" id="GO:0009297">
    <property type="term" value="P:pilus assembly"/>
    <property type="evidence" value="ECO:0007669"/>
    <property type="project" value="InterPro"/>
</dbReference>
<dbReference type="GO" id="GO:0015473">
    <property type="term" value="F:fimbrial usher porin activity"/>
    <property type="evidence" value="ECO:0007669"/>
    <property type="project" value="InterPro"/>
</dbReference>
<dbReference type="Proteomes" id="UP000077826">
    <property type="component" value="Unassembled WGS sequence"/>
</dbReference>
<comment type="similarity">
    <text evidence="2">Belongs to the fimbrial export usher family.</text>
</comment>
<feature type="domain" description="PapC N-terminal" evidence="12">
    <location>
        <begin position="57"/>
        <end position="202"/>
    </location>
</feature>
<evidence type="ECO:0000256" key="5">
    <source>
        <dbReference type="ARBA" id="ARBA00022558"/>
    </source>
</evidence>
<proteinExistence type="inferred from homology"/>
<keyword evidence="3" id="KW-0813">Transport</keyword>
<evidence type="ECO:0000256" key="7">
    <source>
        <dbReference type="ARBA" id="ARBA00022729"/>
    </source>
</evidence>
<reference evidence="13 14" key="1">
    <citation type="submission" date="2016-04" db="EMBL/GenBank/DDBJ databases">
        <authorList>
            <consortium name="Pathogen Informatics"/>
        </authorList>
    </citation>
    <scope>NUCLEOTIDE SEQUENCE [LARGE SCALE GENOMIC DNA]</scope>
    <source>
        <strain evidence="14">k480</strain>
    </source>
</reference>
<evidence type="ECO:0000259" key="11">
    <source>
        <dbReference type="Pfam" id="PF13953"/>
    </source>
</evidence>
<dbReference type="Gene3D" id="3.10.20.410">
    <property type="match status" value="1"/>
</dbReference>
<dbReference type="FunFam" id="2.60.40.3110:FF:000001">
    <property type="entry name" value="Putative fimbrial outer membrane usher"/>
    <property type="match status" value="1"/>
</dbReference>
<dbReference type="Gene3D" id="2.60.40.3110">
    <property type="match status" value="1"/>
</dbReference>
<keyword evidence="4" id="KW-1134">Transmembrane beta strand</keyword>
<dbReference type="Pfam" id="PF00577">
    <property type="entry name" value="Usher"/>
    <property type="match status" value="1"/>
</dbReference>
<dbReference type="InterPro" id="IPR043142">
    <property type="entry name" value="PapC-like_C_sf"/>
</dbReference>
<feature type="compositionally biased region" description="Polar residues" evidence="10">
    <location>
        <begin position="241"/>
        <end position="254"/>
    </location>
</feature>
<dbReference type="RefSeq" id="WP_023325344.1">
    <property type="nucleotide sequence ID" value="NZ_BDLF01000014.1"/>
</dbReference>
<evidence type="ECO:0000256" key="6">
    <source>
        <dbReference type="ARBA" id="ARBA00022692"/>
    </source>
</evidence>
<keyword evidence="5" id="KW-1029">Fimbrium biogenesis</keyword>
<sequence length="882" mass="96223">MKNRPLTPDKKQATIVIKKKTSRKGSNARVARIDTFPLKTISLCVFMSCNSAWATDYFDPELLALGTGTSDVDLSAFANPGGVVEGDYLVNIFINQRMAMSRTIPFRKNAQGKVVAELTPALLNDLGVNVDHLPAFKDLPKDKPVKDLAELIPQSSVKLDIARLRLDISIPQVAMQPGKNSRMDPELWDDGIPALLFNYSLSAGRTEQNINNDSRHMNNLFANVQTGANLGAWRLRSTITHNYSDQNGGRNGQSRHTDDTRFSNTYLMRDIRAWRSHLTIGESSTGSEVLDGVPFRGVQLQSSEQMLPARLRGFAPQITGIANSNARVTIRQNGYVVYETYVAPGPFEIKDLYQAGMSGDLEVTITEADGSVRSFVVPYSTLPVMLRPGTFKYEVTAGRYDGGLTYGSRQENFVLGTLIYGLPKNITLYGGGLVSEYYTALSLGSGVSLGDWGAVSADATLSNARFQGESRETGGSWRLRYSKSLLSTGTSIDLTALRYSTKNFYTFSEYNTMGYARRDEDIFYTPDRRRSSFQTQISQQLGELGSISLRAHRDEYWGSTKTLTGLSAGYNGGFKGVSYGLYYTIDRMKGNGSWPENRQVTFSLNIPFSIFSYSPALQNVYATSQISHDNTGRTLNQAGISGSNGNFSYSMMQNWGNQNQASNSNLNMGWQGSKGSINAGYGYSHDTRSMNMNITGGAIAHSEGLTLSRTLGSSMALVSAPEASGVRLTSGNGVTDWQGFAVAPYLSDYTSNNIGLDPSTLPDNVDLPKTNVEVYPTKGAVVKADFATRIGYQVLMTLTRVGGMGVVPFGATVSLLNNKERDDATSIVGDNGQVYMAGLPVKGELSVVWGKGADKQCRVNFNLNGLKPTAQMPVIQMNGDCR</sequence>
<dbReference type="InterPro" id="IPR025949">
    <property type="entry name" value="PapC-like_C"/>
</dbReference>
<evidence type="ECO:0000256" key="9">
    <source>
        <dbReference type="ARBA" id="ARBA00023237"/>
    </source>
</evidence>
<dbReference type="SUPFAM" id="SSF141729">
    <property type="entry name" value="FimD N-terminal domain-like"/>
    <property type="match status" value="1"/>
</dbReference>
<dbReference type="Pfam" id="PF13954">
    <property type="entry name" value="PapC_N"/>
    <property type="match status" value="1"/>
</dbReference>
<dbReference type="Gene3D" id="2.60.40.2610">
    <property type="entry name" value="Outer membrane usher protein FimD, plug domain"/>
    <property type="match status" value="1"/>
</dbReference>
<dbReference type="Pfam" id="PF13953">
    <property type="entry name" value="PapC_C"/>
    <property type="match status" value="1"/>
</dbReference>
<evidence type="ECO:0000256" key="4">
    <source>
        <dbReference type="ARBA" id="ARBA00022452"/>
    </source>
</evidence>
<dbReference type="InterPro" id="IPR025885">
    <property type="entry name" value="PapC_N"/>
</dbReference>
<dbReference type="PANTHER" id="PTHR30451:SF21">
    <property type="entry name" value="FIMBRIAL USHER DOMAIN-CONTAINING PROTEIN YDET-RELATED"/>
    <property type="match status" value="1"/>
</dbReference>
<evidence type="ECO:0000256" key="10">
    <source>
        <dbReference type="SAM" id="MobiDB-lite"/>
    </source>
</evidence>
<keyword evidence="8" id="KW-0472">Membrane</keyword>
<evidence type="ECO:0000256" key="3">
    <source>
        <dbReference type="ARBA" id="ARBA00022448"/>
    </source>
</evidence>
<evidence type="ECO:0000256" key="1">
    <source>
        <dbReference type="ARBA" id="ARBA00004571"/>
    </source>
</evidence>
<evidence type="ECO:0000259" key="12">
    <source>
        <dbReference type="Pfam" id="PF13954"/>
    </source>
</evidence>
<evidence type="ECO:0000256" key="8">
    <source>
        <dbReference type="ARBA" id="ARBA00023136"/>
    </source>
</evidence>
<dbReference type="GO" id="GO:0009279">
    <property type="term" value="C:cell outer membrane"/>
    <property type="evidence" value="ECO:0007669"/>
    <property type="project" value="UniProtKB-SubCell"/>
</dbReference>
<name>A0AAX2BV53_KLEPN</name>
<dbReference type="Gene3D" id="2.60.40.2070">
    <property type="match status" value="1"/>
</dbReference>
<accession>A0AAX2BV53</accession>
<keyword evidence="9" id="KW-0998">Cell outer membrane</keyword>
<feature type="region of interest" description="Disordered" evidence="10">
    <location>
        <begin position="241"/>
        <end position="260"/>
    </location>
</feature>
<gene>
    <name evidence="13" type="primary">fim_3</name>
    <name evidence="13" type="ORF">SAMEA2273558_02217</name>
</gene>
<dbReference type="InterPro" id="IPR037224">
    <property type="entry name" value="PapC_N_sf"/>
</dbReference>
<evidence type="ECO:0000313" key="14">
    <source>
        <dbReference type="Proteomes" id="UP000077826"/>
    </source>
</evidence>
<comment type="subcellular location">
    <subcellularLocation>
        <location evidence="1">Cell outer membrane</location>
        <topology evidence="1">Multi-pass membrane protein</topology>
    </subcellularLocation>
</comment>
<dbReference type="AlphaFoldDB" id="A0AAX2BV53"/>
<dbReference type="InterPro" id="IPR000015">
    <property type="entry name" value="Fimb_usher"/>
</dbReference>
<evidence type="ECO:0000256" key="2">
    <source>
        <dbReference type="ARBA" id="ARBA00008064"/>
    </source>
</evidence>
<dbReference type="InterPro" id="IPR042186">
    <property type="entry name" value="FimD_plug_dom"/>
</dbReference>
<protein>
    <submittedName>
        <fullName evidence="13">Fimbrial biogenesis outer membrane usher protein</fullName>
    </submittedName>
</protein>
<comment type="caution">
    <text evidence="13">The sequence shown here is derived from an EMBL/GenBank/DDBJ whole genome shotgun (WGS) entry which is preliminary data.</text>
</comment>
<dbReference type="PANTHER" id="PTHR30451">
    <property type="entry name" value="OUTER MEMBRANE USHER PROTEIN"/>
    <property type="match status" value="1"/>
</dbReference>
<organism evidence="13 14">
    <name type="scientific">Klebsiella pneumoniae</name>
    <dbReference type="NCBI Taxonomy" id="573"/>
    <lineage>
        <taxon>Bacteria</taxon>
        <taxon>Pseudomonadati</taxon>
        <taxon>Pseudomonadota</taxon>
        <taxon>Gammaproteobacteria</taxon>
        <taxon>Enterobacterales</taxon>
        <taxon>Enterobacteriaceae</taxon>
        <taxon>Klebsiella/Raoultella group</taxon>
        <taxon>Klebsiella</taxon>
        <taxon>Klebsiella pneumoniae complex</taxon>
    </lineage>
</organism>
<keyword evidence="6" id="KW-0812">Transmembrane</keyword>
<evidence type="ECO:0000313" key="13">
    <source>
        <dbReference type="EMBL" id="SBH13944.1"/>
    </source>
</evidence>